<proteinExistence type="predicted"/>
<keyword evidence="2" id="KW-0732">Signal</keyword>
<dbReference type="EMBL" id="KN817595">
    <property type="protein sequence ID" value="KJA17981.1"/>
    <property type="molecule type" value="Genomic_DNA"/>
</dbReference>
<feature type="region of interest" description="Disordered" evidence="1">
    <location>
        <begin position="113"/>
        <end position="145"/>
    </location>
</feature>
<organism evidence="3 4">
    <name type="scientific">Hypholoma sublateritium (strain FD-334 SS-4)</name>
    <dbReference type="NCBI Taxonomy" id="945553"/>
    <lineage>
        <taxon>Eukaryota</taxon>
        <taxon>Fungi</taxon>
        <taxon>Dikarya</taxon>
        <taxon>Basidiomycota</taxon>
        <taxon>Agaricomycotina</taxon>
        <taxon>Agaricomycetes</taxon>
        <taxon>Agaricomycetidae</taxon>
        <taxon>Agaricales</taxon>
        <taxon>Agaricineae</taxon>
        <taxon>Strophariaceae</taxon>
        <taxon>Hypholoma</taxon>
    </lineage>
</organism>
<evidence type="ECO:0000256" key="1">
    <source>
        <dbReference type="SAM" id="MobiDB-lite"/>
    </source>
</evidence>
<feature type="region of interest" description="Disordered" evidence="1">
    <location>
        <begin position="642"/>
        <end position="715"/>
    </location>
</feature>
<gene>
    <name evidence="3" type="ORF">HYPSUDRAFT_79384</name>
</gene>
<feature type="compositionally biased region" description="Basic and acidic residues" evidence="1">
    <location>
        <begin position="304"/>
        <end position="313"/>
    </location>
</feature>
<evidence type="ECO:0008006" key="5">
    <source>
        <dbReference type="Google" id="ProtNLM"/>
    </source>
</evidence>
<feature type="compositionally biased region" description="Basic and acidic residues" evidence="1">
    <location>
        <begin position="697"/>
        <end position="715"/>
    </location>
</feature>
<feature type="region of interest" description="Disordered" evidence="1">
    <location>
        <begin position="304"/>
        <end position="333"/>
    </location>
</feature>
<reference evidence="4" key="1">
    <citation type="submission" date="2014-04" db="EMBL/GenBank/DDBJ databases">
        <title>Evolutionary Origins and Diversification of the Mycorrhizal Mutualists.</title>
        <authorList>
            <consortium name="DOE Joint Genome Institute"/>
            <consortium name="Mycorrhizal Genomics Consortium"/>
            <person name="Kohler A."/>
            <person name="Kuo A."/>
            <person name="Nagy L.G."/>
            <person name="Floudas D."/>
            <person name="Copeland A."/>
            <person name="Barry K.W."/>
            <person name="Cichocki N."/>
            <person name="Veneault-Fourrey C."/>
            <person name="LaButti K."/>
            <person name="Lindquist E.A."/>
            <person name="Lipzen A."/>
            <person name="Lundell T."/>
            <person name="Morin E."/>
            <person name="Murat C."/>
            <person name="Riley R."/>
            <person name="Ohm R."/>
            <person name="Sun H."/>
            <person name="Tunlid A."/>
            <person name="Henrissat B."/>
            <person name="Grigoriev I.V."/>
            <person name="Hibbett D.S."/>
            <person name="Martin F."/>
        </authorList>
    </citation>
    <scope>NUCLEOTIDE SEQUENCE [LARGE SCALE GENOMIC DNA]</scope>
    <source>
        <strain evidence="4">FD-334 SS-4</strain>
    </source>
</reference>
<dbReference type="Gene3D" id="3.40.50.1820">
    <property type="entry name" value="alpha/beta hydrolase"/>
    <property type="match status" value="1"/>
</dbReference>
<feature type="compositionally biased region" description="Low complexity" evidence="1">
    <location>
        <begin position="556"/>
        <end position="576"/>
    </location>
</feature>
<feature type="compositionally biased region" description="Low complexity" evidence="1">
    <location>
        <begin position="319"/>
        <end position="330"/>
    </location>
</feature>
<protein>
    <recommendedName>
        <fullName evidence="5">DUF676 domain-containing protein</fullName>
    </recommendedName>
</protein>
<evidence type="ECO:0000313" key="3">
    <source>
        <dbReference type="EMBL" id="KJA17981.1"/>
    </source>
</evidence>
<feature type="region of interest" description="Disordered" evidence="1">
    <location>
        <begin position="545"/>
        <end position="587"/>
    </location>
</feature>
<dbReference type="OrthoDB" id="5592486at2759"/>
<feature type="compositionally biased region" description="Pro residues" evidence="1">
    <location>
        <begin position="120"/>
        <end position="129"/>
    </location>
</feature>
<dbReference type="STRING" id="945553.A0A0D2NMM9"/>
<keyword evidence="4" id="KW-1185">Reference proteome</keyword>
<accession>A0A0D2NMM9</accession>
<feature type="signal peptide" evidence="2">
    <location>
        <begin position="1"/>
        <end position="23"/>
    </location>
</feature>
<dbReference type="AlphaFoldDB" id="A0A0D2NMM9"/>
<sequence>MSSVYFPAHVVVLFRRLVNVVSTLSISNHCTRKDGNFAAIPSDAPTANRFSYDQSRRSDSSEWARWPIGHLEGPDTTRKFVSDSGALMKAALSLPGWIPGWSSLFLSPETVSNGPSYNDAPPPTMPPTSAPEERPPHKVPPKVPEESDLPQDIIHQLLANPALVDPIRTPRYPIVLCHGLYGFDSRGPSTFPSMRMHYWSNVLNVLRGKVGAEVIVTSVPGTGSIYSRATKLDEQLQLRARGRGINFLAHSMGGLDCRHLISRIQPHEYAPLSLTSISTPHRGSPFMDWCKNNIGIGKLREQEKEIARQRADEDGQIDSSAPSPNSKSASETSFAQSLTSLPSSFTTLILSVVDSPAYANLTSNYLNDVFNPNTPDDPSVKYFSVAGRMSADSVSVWHPFWLPKMVLDGAEEKERERLKKLWENDNEGQQGNGETPFWADKRQWGNDGLVTVQSAKWGEFLGTMEGCDHWEMRGARGIEFGVDIPAIPAIGLGSLPLASSLSNLKRSVGGAPASASVQGDGWGFGDWTRFVGEWKKSKDHEVAAAKAGSVHKLHQHPPAEAAAHAASMTASPSAAALPQSTSPPSAFARADPALAQLDGPAPRTGGGPAAHDAAVKSSTDTLSVVFDWLIERVPSPAAILRRSTADKEASGERPAAPAPPRAPGDSARDLSAAAVAHAVGASASQGASADPSTPPSEMKRRMETEGRGRRKRELANKDDLERFYIALARKMYEAGL</sequence>
<dbReference type="SUPFAM" id="SSF53474">
    <property type="entry name" value="alpha/beta-Hydrolases"/>
    <property type="match status" value="1"/>
</dbReference>
<dbReference type="Proteomes" id="UP000054270">
    <property type="component" value="Unassembled WGS sequence"/>
</dbReference>
<dbReference type="PANTHER" id="PTHR11440">
    <property type="entry name" value="LECITHIN-CHOLESTEROL ACYLTRANSFERASE-RELATED"/>
    <property type="match status" value="1"/>
</dbReference>
<dbReference type="OMA" id="SIWHPLW"/>
<dbReference type="InterPro" id="IPR029058">
    <property type="entry name" value="AB_hydrolase_fold"/>
</dbReference>
<feature type="compositionally biased region" description="Low complexity" evidence="1">
    <location>
        <begin position="663"/>
        <end position="691"/>
    </location>
</feature>
<evidence type="ECO:0000256" key="2">
    <source>
        <dbReference type="SAM" id="SignalP"/>
    </source>
</evidence>
<evidence type="ECO:0000313" key="4">
    <source>
        <dbReference type="Proteomes" id="UP000054270"/>
    </source>
</evidence>
<feature type="chain" id="PRO_5002248167" description="DUF676 domain-containing protein" evidence="2">
    <location>
        <begin position="24"/>
        <end position="736"/>
    </location>
</feature>
<name>A0A0D2NMM9_HYPSF</name>